<sequence length="305" mass="35485">MDRVRKRSGVDNTIKATIKIRPENGWFNRQYFTVANVLKIITFLILCLFIYKKSTQSKQENDDSLFYLANPKVDDIYFLDFRILSDNLRPNEKYRIAKVVDITGDVVTLLYGNIFYLRQQALKDSIRYGQLRYKDYFESKRYDLTLTQLKTMHDTSAIYMIKRPDNNMLFGNYINNPETELSTNLYIPGKRENLAGLSLLKSDYLENNLQQAFERFSASAQLGFAPGQVNLAQMYLNGEYIDKDLSQALYWFNQAALQSDKSGVLKYVIVCRQVEYCQEADFFQALFDAGVNIKVREIDFTLSAN</sequence>
<dbReference type="Proteomes" id="UP000029843">
    <property type="component" value="Unassembled WGS sequence"/>
</dbReference>
<keyword evidence="1" id="KW-1133">Transmembrane helix</keyword>
<dbReference type="InterPro" id="IPR006597">
    <property type="entry name" value="Sel1-like"/>
</dbReference>
<evidence type="ECO:0000256" key="1">
    <source>
        <dbReference type="SAM" id="Phobius"/>
    </source>
</evidence>
<keyword evidence="1" id="KW-0472">Membrane</keyword>
<dbReference type="SMART" id="SM00671">
    <property type="entry name" value="SEL1"/>
    <property type="match status" value="2"/>
</dbReference>
<evidence type="ECO:0000313" key="2">
    <source>
        <dbReference type="EMBL" id="KGJ95446.1"/>
    </source>
</evidence>
<dbReference type="Pfam" id="PF08238">
    <property type="entry name" value="Sel1"/>
    <property type="match status" value="1"/>
</dbReference>
<comment type="caution">
    <text evidence="2">The sequence shown here is derived from an EMBL/GenBank/DDBJ whole genome shotgun (WGS) entry which is preliminary data.</text>
</comment>
<dbReference type="SUPFAM" id="SSF81901">
    <property type="entry name" value="HCP-like"/>
    <property type="match status" value="1"/>
</dbReference>
<accession>A0A099KXV6</accession>
<name>A0A099KXV6_COLPS</name>
<keyword evidence="1" id="KW-0812">Transmembrane</keyword>
<reference evidence="2 3" key="1">
    <citation type="submission" date="2014-08" db="EMBL/GenBank/DDBJ databases">
        <title>Genomic and Phenotypic Diversity of Colwellia psychrerythraea strains from Disparate Marine Basins.</title>
        <authorList>
            <person name="Techtmann S.M."/>
            <person name="Stelling S.C."/>
            <person name="Utturkar S.M."/>
            <person name="Alshibli N."/>
            <person name="Harris A."/>
            <person name="Brown S.D."/>
            <person name="Hazen T.C."/>
        </authorList>
    </citation>
    <scope>NUCLEOTIDE SEQUENCE [LARGE SCALE GENOMIC DNA]</scope>
    <source>
        <strain evidence="2 3">ND2E</strain>
    </source>
</reference>
<proteinExistence type="predicted"/>
<dbReference type="OrthoDB" id="6101333at2"/>
<feature type="transmembrane region" description="Helical" evidence="1">
    <location>
        <begin position="31"/>
        <end position="51"/>
    </location>
</feature>
<dbReference type="PATRIC" id="fig|28229.4.peg.219"/>
<gene>
    <name evidence="2" type="ORF">ND2E_1228</name>
</gene>
<dbReference type="AlphaFoldDB" id="A0A099KXV6"/>
<dbReference type="Gene3D" id="1.25.40.10">
    <property type="entry name" value="Tetratricopeptide repeat domain"/>
    <property type="match status" value="1"/>
</dbReference>
<evidence type="ECO:0000313" key="3">
    <source>
        <dbReference type="Proteomes" id="UP000029843"/>
    </source>
</evidence>
<organism evidence="2 3">
    <name type="scientific">Colwellia psychrerythraea</name>
    <name type="common">Vibrio psychroerythus</name>
    <dbReference type="NCBI Taxonomy" id="28229"/>
    <lineage>
        <taxon>Bacteria</taxon>
        <taxon>Pseudomonadati</taxon>
        <taxon>Pseudomonadota</taxon>
        <taxon>Gammaproteobacteria</taxon>
        <taxon>Alteromonadales</taxon>
        <taxon>Colwelliaceae</taxon>
        <taxon>Colwellia</taxon>
    </lineage>
</organism>
<dbReference type="InterPro" id="IPR011990">
    <property type="entry name" value="TPR-like_helical_dom_sf"/>
</dbReference>
<protein>
    <submittedName>
        <fullName evidence="2">Sel1 domain protein repeat-containing protein</fullName>
    </submittedName>
</protein>
<dbReference type="EMBL" id="JQED01000003">
    <property type="protein sequence ID" value="KGJ95446.1"/>
    <property type="molecule type" value="Genomic_DNA"/>
</dbReference>